<feature type="transmembrane region" description="Helical" evidence="8">
    <location>
        <begin position="256"/>
        <end position="274"/>
    </location>
</feature>
<keyword evidence="5 8" id="KW-0812">Transmembrane</keyword>
<sequence length="306" mass="32281">MHIASLILPIFAIILSGYAAGALGYLPRTLAGPLMQFAYFVAMPALVFLTVAEEPLGALLEWRFIAAFGGGSLLCFAAVFLAARIGWRARLGTSAMLAAVASMTNTGFVALPILRALHGQQGILAAAVATVFVGAIMFPALVVLLEIDQRTDSRKTRATALARQIGTNPVILATLLALLWSILGFRLPAPVATCLGILGEALTPCALFAIGLDLSISELRGHMSRYALLTVLKLVVMPMVVYGLCIAVGLNHTFTIAAVICAAVPTAKSAYVLASEYDVEKSLAGAAISMTTLFSIVTLLAWLYWL</sequence>
<accession>A0A069PUG3</accession>
<evidence type="ECO:0000313" key="10">
    <source>
        <dbReference type="Proteomes" id="UP000027466"/>
    </source>
</evidence>
<dbReference type="PANTHER" id="PTHR36838:SF3">
    <property type="entry name" value="TRANSPORTER AUXIN EFFLUX CARRIER EC FAMILY"/>
    <property type="match status" value="1"/>
</dbReference>
<dbReference type="InterPro" id="IPR004776">
    <property type="entry name" value="Mem_transp_PIN-like"/>
</dbReference>
<evidence type="ECO:0000256" key="6">
    <source>
        <dbReference type="ARBA" id="ARBA00022989"/>
    </source>
</evidence>
<evidence type="ECO:0000256" key="8">
    <source>
        <dbReference type="SAM" id="Phobius"/>
    </source>
</evidence>
<feature type="transmembrane region" description="Helical" evidence="8">
    <location>
        <begin position="165"/>
        <end position="183"/>
    </location>
</feature>
<name>A0A069PUG3_9BURK</name>
<evidence type="ECO:0000256" key="1">
    <source>
        <dbReference type="ARBA" id="ARBA00004651"/>
    </source>
</evidence>
<feature type="transmembrane region" description="Helical" evidence="8">
    <location>
        <begin position="64"/>
        <end position="83"/>
    </location>
</feature>
<feature type="transmembrane region" description="Helical" evidence="8">
    <location>
        <begin position="33"/>
        <end position="52"/>
    </location>
</feature>
<organism evidence="9 10">
    <name type="scientific">Caballeronia glathei</name>
    <dbReference type="NCBI Taxonomy" id="60547"/>
    <lineage>
        <taxon>Bacteria</taxon>
        <taxon>Pseudomonadati</taxon>
        <taxon>Pseudomonadota</taxon>
        <taxon>Betaproteobacteria</taxon>
        <taxon>Burkholderiales</taxon>
        <taxon>Burkholderiaceae</taxon>
        <taxon>Caballeronia</taxon>
    </lineage>
</organism>
<feature type="transmembrane region" description="Helical" evidence="8">
    <location>
        <begin position="123"/>
        <end position="145"/>
    </location>
</feature>
<dbReference type="PANTHER" id="PTHR36838">
    <property type="entry name" value="AUXIN EFFLUX CARRIER FAMILY PROTEIN"/>
    <property type="match status" value="1"/>
</dbReference>
<keyword evidence="7 8" id="KW-0472">Membrane</keyword>
<evidence type="ECO:0000256" key="3">
    <source>
        <dbReference type="ARBA" id="ARBA00022448"/>
    </source>
</evidence>
<feature type="transmembrane region" description="Helical" evidence="8">
    <location>
        <begin position="95"/>
        <end position="117"/>
    </location>
</feature>
<dbReference type="InterPro" id="IPR038770">
    <property type="entry name" value="Na+/solute_symporter_sf"/>
</dbReference>
<dbReference type="GO" id="GO:0005886">
    <property type="term" value="C:plasma membrane"/>
    <property type="evidence" value="ECO:0007669"/>
    <property type="project" value="UniProtKB-SubCell"/>
</dbReference>
<proteinExistence type="inferred from homology"/>
<keyword evidence="3" id="KW-0813">Transport</keyword>
<protein>
    <submittedName>
        <fullName evidence="9">Transporter</fullName>
    </submittedName>
</protein>
<evidence type="ECO:0000313" key="9">
    <source>
        <dbReference type="EMBL" id="KDR44145.1"/>
    </source>
</evidence>
<dbReference type="AlphaFoldDB" id="A0A069PUG3"/>
<evidence type="ECO:0000256" key="4">
    <source>
        <dbReference type="ARBA" id="ARBA00022475"/>
    </source>
</evidence>
<keyword evidence="6 8" id="KW-1133">Transmembrane helix</keyword>
<comment type="subcellular location">
    <subcellularLocation>
        <location evidence="1">Cell membrane</location>
        <topology evidence="1">Multi-pass membrane protein</topology>
    </subcellularLocation>
</comment>
<dbReference type="STRING" id="60547.GCA_000751215_04260"/>
<evidence type="ECO:0000256" key="7">
    <source>
        <dbReference type="ARBA" id="ARBA00023136"/>
    </source>
</evidence>
<dbReference type="Gene3D" id="1.20.1530.20">
    <property type="match status" value="1"/>
</dbReference>
<dbReference type="EMBL" id="JFHC01000003">
    <property type="protein sequence ID" value="KDR44145.1"/>
    <property type="molecule type" value="Genomic_DNA"/>
</dbReference>
<comment type="caution">
    <text evidence="9">The sequence shown here is derived from an EMBL/GenBank/DDBJ whole genome shotgun (WGS) entry which is preliminary data.</text>
</comment>
<feature type="transmembrane region" description="Helical" evidence="8">
    <location>
        <begin position="286"/>
        <end position="305"/>
    </location>
</feature>
<reference evidence="9 10" key="1">
    <citation type="submission" date="2014-03" db="EMBL/GenBank/DDBJ databases">
        <title>Draft Genome Sequences of Four Burkholderia Strains.</title>
        <authorList>
            <person name="Liu X.Y."/>
            <person name="Li C.X."/>
            <person name="Xu J.H."/>
        </authorList>
    </citation>
    <scope>NUCLEOTIDE SEQUENCE [LARGE SCALE GENOMIC DNA]</scope>
    <source>
        <strain evidence="9 10">DSM 50014</strain>
    </source>
</reference>
<evidence type="ECO:0000256" key="5">
    <source>
        <dbReference type="ARBA" id="ARBA00022692"/>
    </source>
</evidence>
<evidence type="ECO:0000256" key="2">
    <source>
        <dbReference type="ARBA" id="ARBA00010145"/>
    </source>
</evidence>
<feature type="transmembrane region" description="Helical" evidence="8">
    <location>
        <begin position="226"/>
        <end position="250"/>
    </location>
</feature>
<feature type="transmembrane region" description="Helical" evidence="8">
    <location>
        <begin position="6"/>
        <end position="26"/>
    </location>
</feature>
<gene>
    <name evidence="9" type="ORF">BG61_18910</name>
</gene>
<dbReference type="Proteomes" id="UP000027466">
    <property type="component" value="Unassembled WGS sequence"/>
</dbReference>
<keyword evidence="10" id="KW-1185">Reference proteome</keyword>
<dbReference type="Pfam" id="PF03547">
    <property type="entry name" value="Mem_trans"/>
    <property type="match status" value="1"/>
</dbReference>
<comment type="similarity">
    <text evidence="2">Belongs to the auxin efflux carrier (TC 2.A.69) family.</text>
</comment>
<keyword evidence="4" id="KW-1003">Cell membrane</keyword>
<feature type="transmembrane region" description="Helical" evidence="8">
    <location>
        <begin position="189"/>
        <end position="214"/>
    </location>
</feature>
<dbReference type="RefSeq" id="WP_035934987.1">
    <property type="nucleotide sequence ID" value="NZ_CADFFX010000002.1"/>
</dbReference>
<dbReference type="GO" id="GO:0055085">
    <property type="term" value="P:transmembrane transport"/>
    <property type="evidence" value="ECO:0007669"/>
    <property type="project" value="InterPro"/>
</dbReference>